<dbReference type="Gene3D" id="1.10.10.10">
    <property type="entry name" value="Winged helix-like DNA-binding domain superfamily/Winged helix DNA-binding domain"/>
    <property type="match status" value="1"/>
</dbReference>
<dbReference type="SUPFAM" id="SSF53697">
    <property type="entry name" value="SIS domain"/>
    <property type="match status" value="1"/>
</dbReference>
<dbReference type="InterPro" id="IPR000281">
    <property type="entry name" value="HTH_RpiR"/>
</dbReference>
<evidence type="ECO:0000313" key="5">
    <source>
        <dbReference type="EMBL" id="HIU13487.1"/>
    </source>
</evidence>
<evidence type="ECO:0000259" key="4">
    <source>
        <dbReference type="PROSITE" id="PS51071"/>
    </source>
</evidence>
<dbReference type="GO" id="GO:0097367">
    <property type="term" value="F:carbohydrate derivative binding"/>
    <property type="evidence" value="ECO:0007669"/>
    <property type="project" value="InterPro"/>
</dbReference>
<dbReference type="PANTHER" id="PTHR30514">
    <property type="entry name" value="GLUCOKINASE"/>
    <property type="match status" value="1"/>
</dbReference>
<dbReference type="Gene3D" id="3.40.50.10490">
    <property type="entry name" value="Glucose-6-phosphate isomerase like protein, domain 1"/>
    <property type="match status" value="1"/>
</dbReference>
<dbReference type="Proteomes" id="UP000824175">
    <property type="component" value="Unassembled WGS sequence"/>
</dbReference>
<accession>A0A9D1HMP9</accession>
<dbReference type="Pfam" id="PF01418">
    <property type="entry name" value="HTH_6"/>
    <property type="match status" value="1"/>
</dbReference>
<dbReference type="InterPro" id="IPR046348">
    <property type="entry name" value="SIS_dom_sf"/>
</dbReference>
<sequence length="274" mass="31690">MSDIVAKIQEKKKLNANDRIILQYIVDHLDEIPRISSRELARRTYTTSSSVSRLVKKLDFANYNDFKLNVSSYLKNLDYQNETPQAQDDLLTLLNKVSGMEMNVITQTKANLSMETLQRASDLLKAATYIDIVATDTNGAMADYLCHMLWGLGKIVHVYKEEDIQLYFSLHVPKDHLVMVISRFAFSQNIKRVVTNLAASQIPMIAFTIKEDSFLTRYATCVFYAYYEESSENLSKLVFYISLKFIFDLVCVILFSHDYEEREKLGEILKAYYQ</sequence>
<dbReference type="PANTHER" id="PTHR30514:SF10">
    <property type="entry name" value="MURR_RPIR FAMILY TRANSCRIPTIONAL REGULATOR"/>
    <property type="match status" value="1"/>
</dbReference>
<dbReference type="PROSITE" id="PS51071">
    <property type="entry name" value="HTH_RPIR"/>
    <property type="match status" value="1"/>
</dbReference>
<reference evidence="5" key="2">
    <citation type="journal article" date="2021" name="PeerJ">
        <title>Extensive microbial diversity within the chicken gut microbiome revealed by metagenomics and culture.</title>
        <authorList>
            <person name="Gilroy R."/>
            <person name="Ravi A."/>
            <person name="Getino M."/>
            <person name="Pursley I."/>
            <person name="Horton D.L."/>
            <person name="Alikhan N.F."/>
            <person name="Baker D."/>
            <person name="Gharbi K."/>
            <person name="Hall N."/>
            <person name="Watson M."/>
            <person name="Adriaenssens E.M."/>
            <person name="Foster-Nyarko E."/>
            <person name="Jarju S."/>
            <person name="Secka A."/>
            <person name="Antonio M."/>
            <person name="Oren A."/>
            <person name="Chaudhuri R.R."/>
            <person name="La Ragione R."/>
            <person name="Hildebrand F."/>
            <person name="Pallen M.J."/>
        </authorList>
    </citation>
    <scope>NUCLEOTIDE SEQUENCE</scope>
    <source>
        <strain evidence="5">CHK195-11698</strain>
    </source>
</reference>
<comment type="caution">
    <text evidence="5">The sequence shown here is derived from an EMBL/GenBank/DDBJ whole genome shotgun (WGS) entry which is preliminary data.</text>
</comment>
<dbReference type="GO" id="GO:0003677">
    <property type="term" value="F:DNA binding"/>
    <property type="evidence" value="ECO:0007669"/>
    <property type="project" value="UniProtKB-KW"/>
</dbReference>
<evidence type="ECO:0000256" key="2">
    <source>
        <dbReference type="ARBA" id="ARBA00023125"/>
    </source>
</evidence>
<dbReference type="Pfam" id="PF01380">
    <property type="entry name" value="SIS"/>
    <property type="match status" value="1"/>
</dbReference>
<keyword evidence="1" id="KW-0805">Transcription regulation</keyword>
<dbReference type="InterPro" id="IPR001347">
    <property type="entry name" value="SIS_dom"/>
</dbReference>
<dbReference type="InterPro" id="IPR009057">
    <property type="entry name" value="Homeodomain-like_sf"/>
</dbReference>
<evidence type="ECO:0000313" key="6">
    <source>
        <dbReference type="Proteomes" id="UP000824175"/>
    </source>
</evidence>
<dbReference type="SUPFAM" id="SSF46689">
    <property type="entry name" value="Homeodomain-like"/>
    <property type="match status" value="1"/>
</dbReference>
<dbReference type="GO" id="GO:1901135">
    <property type="term" value="P:carbohydrate derivative metabolic process"/>
    <property type="evidence" value="ECO:0007669"/>
    <property type="project" value="InterPro"/>
</dbReference>
<name>A0A9D1HMP9_9FIRM</name>
<keyword evidence="2" id="KW-0238">DNA-binding</keyword>
<proteinExistence type="predicted"/>
<dbReference type="AlphaFoldDB" id="A0A9D1HMP9"/>
<evidence type="ECO:0000256" key="1">
    <source>
        <dbReference type="ARBA" id="ARBA00023015"/>
    </source>
</evidence>
<keyword evidence="3" id="KW-0804">Transcription</keyword>
<gene>
    <name evidence="5" type="ORF">IAD15_05400</name>
</gene>
<dbReference type="InterPro" id="IPR036388">
    <property type="entry name" value="WH-like_DNA-bd_sf"/>
</dbReference>
<dbReference type="InterPro" id="IPR047640">
    <property type="entry name" value="RpiR-like"/>
</dbReference>
<organism evidence="5 6">
    <name type="scientific">Candidatus Fimiplasma intestinipullorum</name>
    <dbReference type="NCBI Taxonomy" id="2840825"/>
    <lineage>
        <taxon>Bacteria</taxon>
        <taxon>Bacillati</taxon>
        <taxon>Bacillota</taxon>
        <taxon>Clostridia</taxon>
        <taxon>Eubacteriales</taxon>
        <taxon>Candidatus Fimiplasma</taxon>
    </lineage>
</organism>
<dbReference type="EMBL" id="DVMJ01000049">
    <property type="protein sequence ID" value="HIU13487.1"/>
    <property type="molecule type" value="Genomic_DNA"/>
</dbReference>
<reference evidence="5" key="1">
    <citation type="submission" date="2020-10" db="EMBL/GenBank/DDBJ databases">
        <authorList>
            <person name="Gilroy R."/>
        </authorList>
    </citation>
    <scope>NUCLEOTIDE SEQUENCE</scope>
    <source>
        <strain evidence="5">CHK195-11698</strain>
    </source>
</reference>
<dbReference type="CDD" id="cd05013">
    <property type="entry name" value="SIS_RpiR"/>
    <property type="match status" value="1"/>
</dbReference>
<protein>
    <submittedName>
        <fullName evidence="5">MurR/RpiR family transcriptional regulator</fullName>
    </submittedName>
</protein>
<evidence type="ECO:0000256" key="3">
    <source>
        <dbReference type="ARBA" id="ARBA00023163"/>
    </source>
</evidence>
<feature type="domain" description="HTH rpiR-type" evidence="4">
    <location>
        <begin position="1"/>
        <end position="77"/>
    </location>
</feature>
<dbReference type="InterPro" id="IPR035472">
    <property type="entry name" value="RpiR-like_SIS"/>
</dbReference>
<dbReference type="GO" id="GO:0003700">
    <property type="term" value="F:DNA-binding transcription factor activity"/>
    <property type="evidence" value="ECO:0007669"/>
    <property type="project" value="InterPro"/>
</dbReference>